<dbReference type="NCBIfam" id="TIGR01188">
    <property type="entry name" value="drrA"/>
    <property type="match status" value="1"/>
</dbReference>
<dbReference type="InterPro" id="IPR003593">
    <property type="entry name" value="AAA+_ATPase"/>
</dbReference>
<evidence type="ECO:0000256" key="3">
    <source>
        <dbReference type="ARBA" id="ARBA00022475"/>
    </source>
</evidence>
<keyword evidence="7" id="KW-0472">Membrane</keyword>
<dbReference type="Pfam" id="PF00005">
    <property type="entry name" value="ABC_tran"/>
    <property type="match status" value="1"/>
</dbReference>
<dbReference type="RefSeq" id="WP_213484950.1">
    <property type="nucleotide sequence ID" value="NZ_CAJRAY010000066.1"/>
</dbReference>
<dbReference type="Gene3D" id="3.40.50.300">
    <property type="entry name" value="P-loop containing nucleotide triphosphate hydrolases"/>
    <property type="match status" value="1"/>
</dbReference>
<dbReference type="Proteomes" id="UP000681526">
    <property type="component" value="Unassembled WGS sequence"/>
</dbReference>
<protein>
    <submittedName>
        <fullName evidence="10">Daunorubicin/doxorubicin resistance ATP-binding protein DrrA, Multidrug ABC transporter ATP-binding prot</fullName>
        <ecNumber evidence="10">3.6.3.-</ecNumber>
    </submittedName>
</protein>
<dbReference type="InterPro" id="IPR025302">
    <property type="entry name" value="DrrA1/2-like_C"/>
</dbReference>
<dbReference type="EC" id="3.6.3.-" evidence="10"/>
<dbReference type="GO" id="GO:0016787">
    <property type="term" value="F:hydrolase activity"/>
    <property type="evidence" value="ECO:0007669"/>
    <property type="project" value="UniProtKB-KW"/>
</dbReference>
<evidence type="ECO:0000256" key="5">
    <source>
        <dbReference type="ARBA" id="ARBA00022840"/>
    </source>
</evidence>
<evidence type="ECO:0000256" key="8">
    <source>
        <dbReference type="ARBA" id="ARBA00049985"/>
    </source>
</evidence>
<evidence type="ECO:0000256" key="7">
    <source>
        <dbReference type="ARBA" id="ARBA00023136"/>
    </source>
</evidence>
<evidence type="ECO:0000256" key="1">
    <source>
        <dbReference type="ARBA" id="ARBA00004236"/>
    </source>
</evidence>
<keyword evidence="5 10" id="KW-0067">ATP-binding</keyword>
<keyword evidence="11" id="KW-1185">Reference proteome</keyword>
<gene>
    <name evidence="10" type="primary">txxe 1834-drrA</name>
    <name evidence="10" type="ORF">TXXE_12975</name>
</gene>
<dbReference type="PANTHER" id="PTHR42711">
    <property type="entry name" value="ABC TRANSPORTER ATP-BINDING PROTEIN"/>
    <property type="match status" value="1"/>
</dbReference>
<organism evidence="10 11">
    <name type="scientific">Thermobacillus xylanilyticus</name>
    <dbReference type="NCBI Taxonomy" id="76633"/>
    <lineage>
        <taxon>Bacteria</taxon>
        <taxon>Bacillati</taxon>
        <taxon>Bacillota</taxon>
        <taxon>Bacilli</taxon>
        <taxon>Bacillales</taxon>
        <taxon>Paenibacillaceae</taxon>
        <taxon>Thermobacillus</taxon>
    </lineage>
</organism>
<evidence type="ECO:0000256" key="4">
    <source>
        <dbReference type="ARBA" id="ARBA00022741"/>
    </source>
</evidence>
<dbReference type="InterPro" id="IPR027417">
    <property type="entry name" value="P-loop_NTPase"/>
</dbReference>
<name>A0ABN7S2V0_THEXY</name>
<keyword evidence="4" id="KW-0547">Nucleotide-binding</keyword>
<feature type="domain" description="ABC transporter" evidence="9">
    <location>
        <begin position="5"/>
        <end position="235"/>
    </location>
</feature>
<keyword evidence="6" id="KW-1278">Translocase</keyword>
<keyword evidence="2" id="KW-0813">Transport</keyword>
<dbReference type="SMART" id="SM00382">
    <property type="entry name" value="AAA"/>
    <property type="match status" value="1"/>
</dbReference>
<evidence type="ECO:0000256" key="6">
    <source>
        <dbReference type="ARBA" id="ARBA00022967"/>
    </source>
</evidence>
<dbReference type="PANTHER" id="PTHR42711:SF19">
    <property type="entry name" value="DOXORUBICIN RESISTANCE ATP-BINDING PROTEIN DRRA"/>
    <property type="match status" value="1"/>
</dbReference>
<reference evidence="10 11" key="1">
    <citation type="submission" date="2021-04" db="EMBL/GenBank/DDBJ databases">
        <authorList>
            <person name="Rakotoarivonina H."/>
        </authorList>
    </citation>
    <scope>NUCLEOTIDE SEQUENCE [LARGE SCALE GENOMIC DNA]</scope>
    <source>
        <strain evidence="10 11">XE</strain>
    </source>
</reference>
<dbReference type="SUPFAM" id="SSF52540">
    <property type="entry name" value="P-loop containing nucleoside triphosphate hydrolases"/>
    <property type="match status" value="1"/>
</dbReference>
<comment type="subcellular location">
    <subcellularLocation>
        <location evidence="1">Cell membrane</location>
    </subcellularLocation>
</comment>
<dbReference type="GO" id="GO:0005524">
    <property type="term" value="F:ATP binding"/>
    <property type="evidence" value="ECO:0007669"/>
    <property type="project" value="UniProtKB-KW"/>
</dbReference>
<dbReference type="Pfam" id="PF13732">
    <property type="entry name" value="DrrA1-3_C"/>
    <property type="match status" value="1"/>
</dbReference>
<comment type="caution">
    <text evidence="10">The sequence shown here is derived from an EMBL/GenBank/DDBJ whole genome shotgun (WGS) entry which is preliminary data.</text>
</comment>
<evidence type="ECO:0000313" key="11">
    <source>
        <dbReference type="Proteomes" id="UP000681526"/>
    </source>
</evidence>
<dbReference type="PROSITE" id="PS50893">
    <property type="entry name" value="ABC_TRANSPORTER_2"/>
    <property type="match status" value="1"/>
</dbReference>
<evidence type="ECO:0000259" key="9">
    <source>
        <dbReference type="PROSITE" id="PS50893"/>
    </source>
</evidence>
<comment type="similarity">
    <text evidence="8">Belongs to the ABC transporter superfamily. Drug exporter-1 (DrugE1) (TC 3.A.1.105) family.</text>
</comment>
<proteinExistence type="inferred from homology"/>
<evidence type="ECO:0000313" key="10">
    <source>
        <dbReference type="EMBL" id="CAG5089406.1"/>
    </source>
</evidence>
<dbReference type="InterPro" id="IPR005894">
    <property type="entry name" value="DrrA"/>
</dbReference>
<dbReference type="EMBL" id="CAJRAY010000066">
    <property type="protein sequence ID" value="CAG5089406.1"/>
    <property type="molecule type" value="Genomic_DNA"/>
</dbReference>
<dbReference type="InterPro" id="IPR050763">
    <property type="entry name" value="ABC_transporter_ATP-binding"/>
</dbReference>
<evidence type="ECO:0000256" key="2">
    <source>
        <dbReference type="ARBA" id="ARBA00022448"/>
    </source>
</evidence>
<accession>A0ABN7S2V0</accession>
<keyword evidence="3" id="KW-1003">Cell membrane</keyword>
<keyword evidence="10" id="KW-0378">Hydrolase</keyword>
<dbReference type="InterPro" id="IPR003439">
    <property type="entry name" value="ABC_transporter-like_ATP-bd"/>
</dbReference>
<sequence>MAYAIETRGLRKSFGDQEAVRGVDLAVRSGELFALLGPNGAGKTTTIRMLTTLLRPDGGTARVCGYDVVKEAGGVRQRISVTGQYAALDESLTGRQNLMLFAGLYGYKRKEAKKMADELLDLFDLTEAGRRAVGTWSGGMRRRLDLAAGLLPRPEIMFLDEPTTGLDPQSRRDLWKAVRGMTRQGMTVLLTTQYLEEADQLADRIGFIADGRLIAVGTPAELKARYGGKTLTIRLAEGADADGVSRLLKSAFGLESQREEDGRIVKTSARNAETAHAAVGALLDGGTDVEDFALGEPSLEDVYFALNAARAREAAV</sequence>